<keyword evidence="1" id="KW-0472">Membrane</keyword>
<evidence type="ECO:0000256" key="1">
    <source>
        <dbReference type="SAM" id="Phobius"/>
    </source>
</evidence>
<keyword evidence="3" id="KW-0503">Monooxygenase</keyword>
<dbReference type="Gene3D" id="3.30.9.60">
    <property type="match status" value="1"/>
</dbReference>
<dbReference type="AlphaFoldDB" id="A0A158GWA6"/>
<protein>
    <submittedName>
        <fullName evidence="3">Monooxygenase, FAD-binding</fullName>
    </submittedName>
</protein>
<dbReference type="RefSeq" id="WP_060856781.1">
    <property type="nucleotide sequence ID" value="NZ_FCOC02000011.1"/>
</dbReference>
<proteinExistence type="predicted"/>
<organism evidence="3 4">
    <name type="scientific">Caballeronia sordidicola</name>
    <name type="common">Burkholderia sordidicola</name>
    <dbReference type="NCBI Taxonomy" id="196367"/>
    <lineage>
        <taxon>Bacteria</taxon>
        <taxon>Pseudomonadati</taxon>
        <taxon>Pseudomonadota</taxon>
        <taxon>Betaproteobacteria</taxon>
        <taxon>Burkholderiales</taxon>
        <taxon>Burkholderiaceae</taxon>
        <taxon>Caballeronia</taxon>
    </lineage>
</organism>
<gene>
    <name evidence="3" type="ORF">AWB64_03640</name>
</gene>
<dbReference type="PANTHER" id="PTHR47469">
    <property type="entry name" value="MONOOXYGENASE-LIKE"/>
    <property type="match status" value="1"/>
</dbReference>
<keyword evidence="1" id="KW-0812">Transmembrane</keyword>
<feature type="transmembrane region" description="Helical" evidence="1">
    <location>
        <begin position="12"/>
        <end position="29"/>
    </location>
</feature>
<dbReference type="GO" id="GO:0004497">
    <property type="term" value="F:monooxygenase activity"/>
    <property type="evidence" value="ECO:0007669"/>
    <property type="project" value="UniProtKB-KW"/>
</dbReference>
<evidence type="ECO:0000259" key="2">
    <source>
        <dbReference type="Pfam" id="PF22607"/>
    </source>
</evidence>
<dbReference type="Gene3D" id="3.50.50.60">
    <property type="entry name" value="FAD/NAD(P)-binding domain"/>
    <property type="match status" value="2"/>
</dbReference>
<keyword evidence="3" id="KW-0560">Oxidoreductase</keyword>
<feature type="domain" description="2,6-dihydroxypyridine 3-monooxygenase substrate binding" evidence="2">
    <location>
        <begin position="171"/>
        <end position="298"/>
    </location>
</feature>
<dbReference type="NCBIfam" id="NF005566">
    <property type="entry name" value="PRK07236.1"/>
    <property type="match status" value="1"/>
</dbReference>
<reference evidence="3 4" key="1">
    <citation type="submission" date="2016-01" db="EMBL/GenBank/DDBJ databases">
        <authorList>
            <person name="Oliw E.H."/>
        </authorList>
    </citation>
    <scope>NUCLEOTIDE SEQUENCE [LARGE SCALE GENOMIC DNA]</scope>
    <source>
        <strain evidence="3">LMG 22029</strain>
    </source>
</reference>
<dbReference type="SUPFAM" id="SSF54373">
    <property type="entry name" value="FAD-linked reductases, C-terminal domain"/>
    <property type="match status" value="1"/>
</dbReference>
<dbReference type="Proteomes" id="UP000054893">
    <property type="component" value="Unassembled WGS sequence"/>
</dbReference>
<evidence type="ECO:0000313" key="3">
    <source>
        <dbReference type="EMBL" id="SAL36203.1"/>
    </source>
</evidence>
<accession>A0A158GWA6</accession>
<dbReference type="EMBL" id="FCOC02000011">
    <property type="protein sequence ID" value="SAL36203.1"/>
    <property type="molecule type" value="Genomic_DNA"/>
</dbReference>
<dbReference type="InterPro" id="IPR053212">
    <property type="entry name" value="DHP_3-monooxygenase"/>
</dbReference>
<name>A0A158GWA6_CABSO</name>
<sequence length="414" mass="45857">MNQQVTQPGQRRALVIGASMAGLFATALLRKQGWIVDLFERSDVELFGRGAGIVTHSELLAALVESGADIERLGVAINDRIALDQRDNVIERLAYPQIVTSWDRLHQLMRDTIPSEHHHLGCNLQSIEQTEKGVTARFSNGRVEQADLLIAADGYRSMVRGMYMPSVQPAYAGYVIWRGVADEADMPLSAKQTIFDKFAFFLPPKNKIIGYPIPGTDHALEAGRRRFNWVWYRPVDPRTLEDMLVDEQGNHHPVSIPPPLVRQALIDELKQAAATTLPPSFSDTLSVIPRPFFTPIYDLYCPKMVFGRVALIGDAASVGRPHIGMGVAKAAADAQVLARLAGDPSTTVDEALAAFEKERLVDGRRAFERGRTLGEYLLLDEEAGVVNHDDHWREFHSVAGILKNTASSDFLKSL</sequence>
<evidence type="ECO:0000313" key="4">
    <source>
        <dbReference type="Proteomes" id="UP000054893"/>
    </source>
</evidence>
<keyword evidence="1" id="KW-1133">Transmembrane helix</keyword>
<dbReference type="PANTHER" id="PTHR47469:SF2">
    <property type="entry name" value="OS06G0597600 PROTEIN"/>
    <property type="match status" value="1"/>
</dbReference>
<dbReference type="Pfam" id="PF22607">
    <property type="entry name" value="FAD_binding-like"/>
    <property type="match status" value="1"/>
</dbReference>
<dbReference type="InterPro" id="IPR054707">
    <property type="entry name" value="DhpH_subs-bd"/>
</dbReference>
<dbReference type="InterPro" id="IPR036188">
    <property type="entry name" value="FAD/NAD-bd_sf"/>
</dbReference>
<dbReference type="PRINTS" id="PR00420">
    <property type="entry name" value="RNGMNOXGNASE"/>
</dbReference>
<dbReference type="SUPFAM" id="SSF51905">
    <property type="entry name" value="FAD/NAD(P)-binding domain"/>
    <property type="match status" value="1"/>
</dbReference>